<dbReference type="InterPro" id="IPR006129">
    <property type="entry name" value="AdhesinB"/>
</dbReference>
<dbReference type="GO" id="GO:0007155">
    <property type="term" value="P:cell adhesion"/>
    <property type="evidence" value="ECO:0007669"/>
    <property type="project" value="InterPro"/>
</dbReference>
<feature type="signal peptide" evidence="7">
    <location>
        <begin position="1"/>
        <end position="18"/>
    </location>
</feature>
<evidence type="ECO:0000313" key="9">
    <source>
        <dbReference type="Proteomes" id="UP000603141"/>
    </source>
</evidence>
<dbReference type="PRINTS" id="PR00691">
    <property type="entry name" value="ADHESINB"/>
</dbReference>
<proteinExistence type="inferred from homology"/>
<evidence type="ECO:0000256" key="4">
    <source>
        <dbReference type="ARBA" id="ARBA00022723"/>
    </source>
</evidence>
<dbReference type="PRINTS" id="PR00690">
    <property type="entry name" value="ADHESNFAMILY"/>
</dbReference>
<evidence type="ECO:0000256" key="2">
    <source>
        <dbReference type="ARBA" id="ARBA00011028"/>
    </source>
</evidence>
<dbReference type="GO" id="GO:0030001">
    <property type="term" value="P:metal ion transport"/>
    <property type="evidence" value="ECO:0007669"/>
    <property type="project" value="InterPro"/>
</dbReference>
<dbReference type="AlphaFoldDB" id="A0A934SAD5"/>
<keyword evidence="3 6" id="KW-0813">Transport</keyword>
<comment type="caution">
    <text evidence="8">The sequence shown here is derived from an EMBL/GenBank/DDBJ whole genome shotgun (WGS) entry which is preliminary data.</text>
</comment>
<dbReference type="PANTHER" id="PTHR42953:SF1">
    <property type="entry name" value="METAL-BINDING PROTEIN HI_0362-RELATED"/>
    <property type="match status" value="1"/>
</dbReference>
<dbReference type="SUPFAM" id="SSF53807">
    <property type="entry name" value="Helical backbone' metal receptor"/>
    <property type="match status" value="1"/>
</dbReference>
<evidence type="ECO:0000256" key="3">
    <source>
        <dbReference type="ARBA" id="ARBA00022448"/>
    </source>
</evidence>
<comment type="similarity">
    <text evidence="2 6">Belongs to the bacterial solute-binding protein 9 family.</text>
</comment>
<reference evidence="8" key="1">
    <citation type="submission" date="2021-01" db="EMBL/GenBank/DDBJ databases">
        <title>Modified the classification status of verrucomicrobia.</title>
        <authorList>
            <person name="Feng X."/>
        </authorList>
    </citation>
    <scope>NUCLEOTIDE SEQUENCE</scope>
    <source>
        <strain evidence="8">KCTC 22041</strain>
    </source>
</reference>
<comment type="subcellular location">
    <subcellularLocation>
        <location evidence="1">Cell envelope</location>
    </subcellularLocation>
</comment>
<dbReference type="GO" id="GO:0046872">
    <property type="term" value="F:metal ion binding"/>
    <property type="evidence" value="ECO:0007669"/>
    <property type="project" value="UniProtKB-KW"/>
</dbReference>
<evidence type="ECO:0000256" key="1">
    <source>
        <dbReference type="ARBA" id="ARBA00004196"/>
    </source>
</evidence>
<evidence type="ECO:0000256" key="6">
    <source>
        <dbReference type="RuleBase" id="RU003512"/>
    </source>
</evidence>
<keyword evidence="9" id="KW-1185">Reference proteome</keyword>
<keyword evidence="5 7" id="KW-0732">Signal</keyword>
<dbReference type="EMBL" id="JAENIJ010000039">
    <property type="protein sequence ID" value="MBK1884219.1"/>
    <property type="molecule type" value="Genomic_DNA"/>
</dbReference>
<dbReference type="InterPro" id="IPR006127">
    <property type="entry name" value="ZnuA-like"/>
</dbReference>
<evidence type="ECO:0000256" key="5">
    <source>
        <dbReference type="ARBA" id="ARBA00022729"/>
    </source>
</evidence>
<dbReference type="GO" id="GO:0030313">
    <property type="term" value="C:cell envelope"/>
    <property type="evidence" value="ECO:0007669"/>
    <property type="project" value="UniProtKB-SubCell"/>
</dbReference>
<dbReference type="RefSeq" id="WP_200273211.1">
    <property type="nucleotide sequence ID" value="NZ_JAENIJ010000039.1"/>
</dbReference>
<dbReference type="PANTHER" id="PTHR42953">
    <property type="entry name" value="HIGH-AFFINITY ZINC UPTAKE SYSTEM PROTEIN ZNUA-RELATED"/>
    <property type="match status" value="1"/>
</dbReference>
<dbReference type="InterPro" id="IPR050492">
    <property type="entry name" value="Bact_metal-bind_prot9"/>
</dbReference>
<accession>A0A934SAD5</accession>
<dbReference type="Pfam" id="PF01297">
    <property type="entry name" value="ZnuA"/>
    <property type="match status" value="1"/>
</dbReference>
<organism evidence="8 9">
    <name type="scientific">Luteolibacter pohnpeiensis</name>
    <dbReference type="NCBI Taxonomy" id="454153"/>
    <lineage>
        <taxon>Bacteria</taxon>
        <taxon>Pseudomonadati</taxon>
        <taxon>Verrucomicrobiota</taxon>
        <taxon>Verrucomicrobiia</taxon>
        <taxon>Verrucomicrobiales</taxon>
        <taxon>Verrucomicrobiaceae</taxon>
        <taxon>Luteolibacter</taxon>
    </lineage>
</organism>
<keyword evidence="4" id="KW-0479">Metal-binding</keyword>
<protein>
    <submittedName>
        <fullName evidence="8">Zinc ABC transporter substrate-binding protein</fullName>
    </submittedName>
</protein>
<dbReference type="Gene3D" id="3.40.50.1980">
    <property type="entry name" value="Nitrogenase molybdenum iron protein domain"/>
    <property type="match status" value="2"/>
</dbReference>
<dbReference type="InterPro" id="IPR006128">
    <property type="entry name" value="Lipoprotein_PsaA-like"/>
</dbReference>
<evidence type="ECO:0000256" key="7">
    <source>
        <dbReference type="SAM" id="SignalP"/>
    </source>
</evidence>
<feature type="chain" id="PRO_5037324581" evidence="7">
    <location>
        <begin position="19"/>
        <end position="292"/>
    </location>
</feature>
<sequence>MVRRLLTALALTVTCIHATPMKVAALHPLLADLAREIGKDHVEVIDLMGPNNDPHSFQPNPEELNKAQGARLYLVSGMGLEDYLPKLKGIVASSQGAELIDVGSTLPPLEQAEVTDHDHDHHTIDPHWWHSIRLFQRATGVIAESFASADSEHAAEYRQNAQNYRDELGKLDRWAKREIAKIPRANRHLATAHAAFNYFCHDFGFEAFPIQGINHEQMPDPRELANLIAALKKNQVSAIFPEKESNPKILQTLTEDTGIQLAAPLIADGRGVKNYEEMVRYNVSTIVKALAP</sequence>
<dbReference type="Proteomes" id="UP000603141">
    <property type="component" value="Unassembled WGS sequence"/>
</dbReference>
<evidence type="ECO:0000313" key="8">
    <source>
        <dbReference type="EMBL" id="MBK1884219.1"/>
    </source>
</evidence>
<name>A0A934SAD5_9BACT</name>
<gene>
    <name evidence="8" type="ORF">JIN85_17500</name>
</gene>